<comment type="caution">
    <text evidence="1">The sequence shown here is derived from an EMBL/GenBank/DDBJ whole genome shotgun (WGS) entry which is preliminary data.</text>
</comment>
<gene>
    <name evidence="1" type="ORF">DWZ31_11475</name>
</gene>
<dbReference type="Pfam" id="PF09393">
    <property type="entry name" value="DUF2001"/>
    <property type="match status" value="1"/>
</dbReference>
<dbReference type="EMBL" id="QRQN01000013">
    <property type="protein sequence ID" value="RHN07192.1"/>
    <property type="molecule type" value="Genomic_DNA"/>
</dbReference>
<dbReference type="Proteomes" id="UP000283586">
    <property type="component" value="Unassembled WGS sequence"/>
</dbReference>
<dbReference type="RefSeq" id="WP_118412435.1">
    <property type="nucleotide sequence ID" value="NZ_QRPI01000004.1"/>
</dbReference>
<protein>
    <submittedName>
        <fullName evidence="1">Phage portal protein</fullName>
    </submittedName>
</protein>
<proteinExistence type="predicted"/>
<dbReference type="SUPFAM" id="SSF69279">
    <property type="entry name" value="Phage tail proteins"/>
    <property type="match status" value="1"/>
</dbReference>
<sequence length="147" mass="16274">MDGLKYNSDKQINGTFGELWIDDYYMAEVTGLEAKVSIEKSEVKQTGSLAKGHKVTGIDCKGTVKLNKVSSYFIKKMSDNLKAGKSTTCTIITKLADPASDGIERIRLTGCTFDEMTIASWEAKKLGEESYPFTFTGWDVLDTIDTF</sequence>
<dbReference type="AlphaFoldDB" id="A0A3R6L4K3"/>
<name>A0A3R6L4K3_9FIRM</name>
<reference evidence="1 2" key="1">
    <citation type="submission" date="2018-08" db="EMBL/GenBank/DDBJ databases">
        <title>A genome reference for cultivated species of the human gut microbiota.</title>
        <authorList>
            <person name="Zou Y."/>
            <person name="Xue W."/>
            <person name="Luo G."/>
        </authorList>
    </citation>
    <scope>NUCLEOTIDE SEQUENCE [LARGE SCALE GENOMIC DNA]</scope>
    <source>
        <strain evidence="1 2">AF31-21AC</strain>
    </source>
</reference>
<dbReference type="InterPro" id="IPR018989">
    <property type="entry name" value="DUF2001"/>
</dbReference>
<organism evidence="1 2">
    <name type="scientific">Roseburia intestinalis</name>
    <dbReference type="NCBI Taxonomy" id="166486"/>
    <lineage>
        <taxon>Bacteria</taxon>
        <taxon>Bacillati</taxon>
        <taxon>Bacillota</taxon>
        <taxon>Clostridia</taxon>
        <taxon>Lachnospirales</taxon>
        <taxon>Lachnospiraceae</taxon>
        <taxon>Roseburia</taxon>
    </lineage>
</organism>
<dbReference type="InterPro" id="IPR038628">
    <property type="entry name" value="XkdM-like_sf"/>
</dbReference>
<dbReference type="Gene3D" id="2.30.110.40">
    <property type="entry name" value="Phage tail tube protein"/>
    <property type="match status" value="1"/>
</dbReference>
<accession>A0A3R6L4K3</accession>
<evidence type="ECO:0000313" key="1">
    <source>
        <dbReference type="EMBL" id="RHN07192.1"/>
    </source>
</evidence>
<evidence type="ECO:0000313" key="2">
    <source>
        <dbReference type="Proteomes" id="UP000283586"/>
    </source>
</evidence>